<protein>
    <submittedName>
        <fullName evidence="2">Ribosome-associated translation inhibitor RaiA</fullName>
    </submittedName>
</protein>
<feature type="compositionally biased region" description="Acidic residues" evidence="1">
    <location>
        <begin position="107"/>
        <end position="117"/>
    </location>
</feature>
<dbReference type="InterPro" id="IPR003489">
    <property type="entry name" value="RHF/RaiA"/>
</dbReference>
<evidence type="ECO:0000256" key="1">
    <source>
        <dbReference type="SAM" id="MobiDB-lite"/>
    </source>
</evidence>
<dbReference type="EMBL" id="RQXV01000001">
    <property type="protein sequence ID" value="RRD01187.1"/>
    <property type="molecule type" value="Genomic_DNA"/>
</dbReference>
<accession>A0A3P1SVD5</accession>
<gene>
    <name evidence="2" type="primary">raiA</name>
    <name evidence="2" type="ORF">EHS89_01085</name>
</gene>
<dbReference type="Gene3D" id="3.30.160.100">
    <property type="entry name" value="Ribosome hibernation promotion factor-like"/>
    <property type="match status" value="1"/>
</dbReference>
<dbReference type="OrthoDB" id="9795980at2"/>
<dbReference type="Proteomes" id="UP000267535">
    <property type="component" value="Unassembled WGS sequence"/>
</dbReference>
<keyword evidence="3" id="KW-1185">Reference proteome</keyword>
<reference evidence="2 3" key="1">
    <citation type="submission" date="2018-11" db="EMBL/GenBank/DDBJ databases">
        <title>The draft genome sequence of Amphritea balenae JAMM 1525T.</title>
        <authorList>
            <person name="Fang Z."/>
            <person name="Zhang Y."/>
            <person name="Han X."/>
        </authorList>
    </citation>
    <scope>NUCLEOTIDE SEQUENCE [LARGE SCALE GENOMIC DNA]</scope>
    <source>
        <strain evidence="2 3">JAMM 1525</strain>
    </source>
</reference>
<dbReference type="RefSeq" id="WP_124924259.1">
    <property type="nucleotide sequence ID" value="NZ_BMOH01000001.1"/>
</dbReference>
<proteinExistence type="predicted"/>
<sequence>MNINITNRNDKVSPAVREKIEGWLEESQKRYNIITSAQVTIEKSNGKEEIVEATVHATGKDLFAKASAENLFAALDSLAHKMDKQLAKIRDIQTNKKGSGKPVAQEPEVELDEELED</sequence>
<dbReference type="SUPFAM" id="SSF69754">
    <property type="entry name" value="Ribosome binding protein Y (YfiA homologue)"/>
    <property type="match status" value="1"/>
</dbReference>
<feature type="region of interest" description="Disordered" evidence="1">
    <location>
        <begin position="92"/>
        <end position="117"/>
    </location>
</feature>
<dbReference type="InterPro" id="IPR036567">
    <property type="entry name" value="RHF-like"/>
</dbReference>
<dbReference type="Pfam" id="PF02482">
    <property type="entry name" value="Ribosomal_S30AE"/>
    <property type="match status" value="1"/>
</dbReference>
<organism evidence="2 3">
    <name type="scientific">Amphritea balenae</name>
    <dbReference type="NCBI Taxonomy" id="452629"/>
    <lineage>
        <taxon>Bacteria</taxon>
        <taxon>Pseudomonadati</taxon>
        <taxon>Pseudomonadota</taxon>
        <taxon>Gammaproteobacteria</taxon>
        <taxon>Oceanospirillales</taxon>
        <taxon>Oceanospirillaceae</taxon>
        <taxon>Amphritea</taxon>
    </lineage>
</organism>
<dbReference type="AlphaFoldDB" id="A0A3P1SVD5"/>
<name>A0A3P1SVD5_9GAMM</name>
<dbReference type="NCBIfam" id="TIGR00741">
    <property type="entry name" value="yfiA"/>
    <property type="match status" value="1"/>
</dbReference>
<evidence type="ECO:0000313" key="3">
    <source>
        <dbReference type="Proteomes" id="UP000267535"/>
    </source>
</evidence>
<evidence type="ECO:0000313" key="2">
    <source>
        <dbReference type="EMBL" id="RRD01187.1"/>
    </source>
</evidence>
<comment type="caution">
    <text evidence="2">The sequence shown here is derived from an EMBL/GenBank/DDBJ whole genome shotgun (WGS) entry which is preliminary data.</text>
</comment>